<sequence>MSITDGRDDKGEIMRKMVTALALGAFSLSLVLLSGGSAVAQHRPRGSYMRTCRNIRMEGGTLFAMCEDRGGHFRRTMLRDFHRCRGDISNDNGRLRCRR</sequence>
<dbReference type="Gene3D" id="2.30.60.10">
    <property type="entry name" value="Cyanovirin-N"/>
    <property type="match status" value="1"/>
</dbReference>
<evidence type="ECO:0000313" key="2">
    <source>
        <dbReference type="Proteomes" id="UP001151081"/>
    </source>
</evidence>
<gene>
    <name evidence="1" type="ORF">KEG57_04295</name>
</gene>
<proteinExistence type="predicted"/>
<dbReference type="EMBL" id="JAGTJJ010000001">
    <property type="protein sequence ID" value="MDC3979708.1"/>
    <property type="molecule type" value="Genomic_DNA"/>
</dbReference>
<dbReference type="Proteomes" id="UP001151081">
    <property type="component" value="Unassembled WGS sequence"/>
</dbReference>
<evidence type="ECO:0000313" key="1">
    <source>
        <dbReference type="EMBL" id="MDC3979708.1"/>
    </source>
</evidence>
<accession>A0A9X3WZP8</accession>
<keyword evidence="2" id="KW-1185">Reference proteome</keyword>
<protein>
    <recommendedName>
        <fullName evidence="3">Cyanovirin-N domain-containing protein</fullName>
    </recommendedName>
</protein>
<dbReference type="RefSeq" id="WP_272417852.1">
    <property type="nucleotide sequence ID" value="NZ_JAGTJJ010000001.1"/>
</dbReference>
<reference evidence="1 2" key="1">
    <citation type="submission" date="2021-04" db="EMBL/GenBank/DDBJ databases">
        <title>Genome analysis of Polyangium sp.</title>
        <authorList>
            <person name="Li Y."/>
            <person name="Wang J."/>
        </authorList>
    </citation>
    <scope>NUCLEOTIDE SEQUENCE [LARGE SCALE GENOMIC DNA]</scope>
    <source>
        <strain evidence="1 2">SDU14</strain>
    </source>
</reference>
<comment type="caution">
    <text evidence="1">The sequence shown here is derived from an EMBL/GenBank/DDBJ whole genome shotgun (WGS) entry which is preliminary data.</text>
</comment>
<dbReference type="AlphaFoldDB" id="A0A9X3WZP8"/>
<name>A0A9X3WZP8_9BACT</name>
<organism evidence="1 2">
    <name type="scientific">Polyangium jinanense</name>
    <dbReference type="NCBI Taxonomy" id="2829994"/>
    <lineage>
        <taxon>Bacteria</taxon>
        <taxon>Pseudomonadati</taxon>
        <taxon>Myxococcota</taxon>
        <taxon>Polyangia</taxon>
        <taxon>Polyangiales</taxon>
        <taxon>Polyangiaceae</taxon>
        <taxon>Polyangium</taxon>
    </lineage>
</organism>
<dbReference type="InterPro" id="IPR036673">
    <property type="entry name" value="Cyanovirin-N_sf"/>
</dbReference>
<evidence type="ECO:0008006" key="3">
    <source>
        <dbReference type="Google" id="ProtNLM"/>
    </source>
</evidence>
<dbReference type="SUPFAM" id="SSF51322">
    <property type="entry name" value="Cyanovirin-N"/>
    <property type="match status" value="1"/>
</dbReference>